<keyword evidence="2" id="KW-1185">Reference proteome</keyword>
<gene>
    <name evidence="1" type="ORF">GCM10010873_14170</name>
</gene>
<dbReference type="AlphaFoldDB" id="A0AA37TS53"/>
<organism evidence="1 2">
    <name type="scientific">Cypionkella aquatica</name>
    <dbReference type="NCBI Taxonomy" id="1756042"/>
    <lineage>
        <taxon>Bacteria</taxon>
        <taxon>Pseudomonadati</taxon>
        <taxon>Pseudomonadota</taxon>
        <taxon>Alphaproteobacteria</taxon>
        <taxon>Rhodobacterales</taxon>
        <taxon>Paracoccaceae</taxon>
        <taxon>Cypionkella</taxon>
    </lineage>
</organism>
<dbReference type="Proteomes" id="UP001157355">
    <property type="component" value="Unassembled WGS sequence"/>
</dbReference>
<dbReference type="InterPro" id="IPR006439">
    <property type="entry name" value="HAD-SF_hydro_IA"/>
</dbReference>
<dbReference type="InterPro" id="IPR010237">
    <property type="entry name" value="Pyr-5-nucltdase"/>
</dbReference>
<dbReference type="CDD" id="cd02604">
    <property type="entry name" value="HAD_5NT"/>
    <property type="match status" value="1"/>
</dbReference>
<dbReference type="SUPFAM" id="SSF56784">
    <property type="entry name" value="HAD-like"/>
    <property type="match status" value="1"/>
</dbReference>
<dbReference type="SFLD" id="SFLDS00003">
    <property type="entry name" value="Haloacid_Dehalogenase"/>
    <property type="match status" value="1"/>
</dbReference>
<dbReference type="InterPro" id="IPR023214">
    <property type="entry name" value="HAD_sf"/>
</dbReference>
<protein>
    <submittedName>
        <fullName evidence="1">Pyrimidine 5'-nucleotidase</fullName>
    </submittedName>
</protein>
<dbReference type="PANTHER" id="PTHR12725:SF117">
    <property type="entry name" value="HALOACID DEHALOGENASE-LIKE HYDROLASE"/>
    <property type="match status" value="1"/>
</dbReference>
<dbReference type="SFLD" id="SFLDG01129">
    <property type="entry name" value="C1.5:_HAD__Beta-PGM__Phosphata"/>
    <property type="match status" value="1"/>
</dbReference>
<dbReference type="InterPro" id="IPR036412">
    <property type="entry name" value="HAD-like_sf"/>
</dbReference>
<sequence>MKSSRYLCTMVKNQFQHVTTWVFDLDNTLYPPQFRLFDQIEVRMTAYVMNALGVGKTEADRLRQHYWDSYGTTLAGLMREHALDPAPYLSDVHDIDFTVLPADPQLARTISALPGRRIVYTNACAPYAHRVLEARGLTGLFDAVYGVEHAGFRPKPERAAFEAIFAQDGVDPTTAAMFEDDPRNLMAPHQMGMKTVHVAPKALKSLHIQHHTDDLAAFLATLI</sequence>
<comment type="caution">
    <text evidence="1">The sequence shown here is derived from an EMBL/GenBank/DDBJ whole genome shotgun (WGS) entry which is preliminary data.</text>
</comment>
<evidence type="ECO:0000313" key="1">
    <source>
        <dbReference type="EMBL" id="GLS86443.1"/>
    </source>
</evidence>
<dbReference type="Pfam" id="PF00702">
    <property type="entry name" value="Hydrolase"/>
    <property type="match status" value="1"/>
</dbReference>
<evidence type="ECO:0000313" key="2">
    <source>
        <dbReference type="Proteomes" id="UP001157355"/>
    </source>
</evidence>
<dbReference type="NCBIfam" id="TIGR01993">
    <property type="entry name" value="Pyr-5-nucltdase"/>
    <property type="match status" value="1"/>
</dbReference>
<dbReference type="NCBIfam" id="TIGR01509">
    <property type="entry name" value="HAD-SF-IA-v3"/>
    <property type="match status" value="1"/>
</dbReference>
<accession>A0AA37TS53</accession>
<proteinExistence type="predicted"/>
<dbReference type="SFLD" id="SFLDG01132">
    <property type="entry name" value="C1.5.3:_5'-Nucleotidase_Like"/>
    <property type="match status" value="1"/>
</dbReference>
<dbReference type="Gene3D" id="3.40.50.1000">
    <property type="entry name" value="HAD superfamily/HAD-like"/>
    <property type="match status" value="1"/>
</dbReference>
<dbReference type="PANTHER" id="PTHR12725">
    <property type="entry name" value="HALOACID DEHALOGENASE-LIKE HYDROLASE"/>
    <property type="match status" value="1"/>
</dbReference>
<reference evidence="1 2" key="1">
    <citation type="journal article" date="2014" name="Int. J. Syst. Evol. Microbiol.">
        <title>Complete genome sequence of Corynebacterium casei LMG S-19264T (=DSM 44701T), isolated from a smear-ripened cheese.</title>
        <authorList>
            <consortium name="US DOE Joint Genome Institute (JGI-PGF)"/>
            <person name="Walter F."/>
            <person name="Albersmeier A."/>
            <person name="Kalinowski J."/>
            <person name="Ruckert C."/>
        </authorList>
    </citation>
    <scope>NUCLEOTIDE SEQUENCE [LARGE SCALE GENOMIC DNA]</scope>
    <source>
        <strain evidence="1 2">NBRC 111766</strain>
    </source>
</reference>
<dbReference type="EMBL" id="BSPP01000005">
    <property type="protein sequence ID" value="GLS86443.1"/>
    <property type="molecule type" value="Genomic_DNA"/>
</dbReference>
<name>A0AA37TS53_9RHOB</name>
<dbReference type="Gene3D" id="1.10.150.450">
    <property type="match status" value="1"/>
</dbReference>